<dbReference type="AlphaFoldDB" id="A9D8W8"/>
<dbReference type="STRING" id="411684.HPDFL43_07649"/>
<evidence type="ECO:0000313" key="2">
    <source>
        <dbReference type="Proteomes" id="UP000004291"/>
    </source>
</evidence>
<dbReference type="OrthoDB" id="9815695at2"/>
<gene>
    <name evidence="1" type="ORF">HPDFL43_07649</name>
</gene>
<dbReference type="eggNOG" id="ENOG50339T3">
    <property type="taxonomic scope" value="Bacteria"/>
</dbReference>
<sequence length="107" mass="11432">MKTAPTKTKVLTANRLTDGISVWLGANGEWVFSLKDAFLARHEDAVAAIEAAGQQALADNRVVDVNVIEIEETASGPRPFRLRERIRADGPTIDYAPASAAQASQAA</sequence>
<keyword evidence="2" id="KW-1185">Reference proteome</keyword>
<dbReference type="RefSeq" id="WP_040450084.1">
    <property type="nucleotide sequence ID" value="NZ_CM002917.1"/>
</dbReference>
<protein>
    <recommendedName>
        <fullName evidence="3">Nitrite reductase</fullName>
    </recommendedName>
</protein>
<accession>A9D8W8</accession>
<name>A9D8W8_HOEPD</name>
<reference evidence="1 2" key="2">
    <citation type="submission" date="2012-06" db="EMBL/GenBank/DDBJ databases">
        <authorList>
            <person name="Fiebig A."/>
        </authorList>
    </citation>
    <scope>NUCLEOTIDE SEQUENCE [LARGE SCALE GENOMIC DNA]</scope>
    <source>
        <strain evidence="1 2">DFL-43</strain>
    </source>
</reference>
<evidence type="ECO:0000313" key="1">
    <source>
        <dbReference type="EMBL" id="EDQ32805.2"/>
    </source>
</evidence>
<dbReference type="HOGENOM" id="CLU_157881_1_0_5"/>
<dbReference type="EMBL" id="ABIA03000002">
    <property type="protein sequence ID" value="EDQ32805.2"/>
    <property type="molecule type" value="Genomic_DNA"/>
</dbReference>
<organism evidence="1 2">
    <name type="scientific">Hoeflea phototrophica (strain DSM 17068 / NCIMB 14078 / DFL-43)</name>
    <dbReference type="NCBI Taxonomy" id="411684"/>
    <lineage>
        <taxon>Bacteria</taxon>
        <taxon>Pseudomonadati</taxon>
        <taxon>Pseudomonadota</taxon>
        <taxon>Alphaproteobacteria</taxon>
        <taxon>Hyphomicrobiales</taxon>
        <taxon>Rhizobiaceae</taxon>
        <taxon>Hoeflea</taxon>
    </lineage>
</organism>
<proteinExistence type="predicted"/>
<dbReference type="Proteomes" id="UP000004291">
    <property type="component" value="Chromosome"/>
</dbReference>
<dbReference type="Pfam" id="PF11011">
    <property type="entry name" value="DUF2849"/>
    <property type="match status" value="1"/>
</dbReference>
<evidence type="ECO:0008006" key="3">
    <source>
        <dbReference type="Google" id="ProtNLM"/>
    </source>
</evidence>
<comment type="caution">
    <text evidence="1">The sequence shown here is derived from an EMBL/GenBank/DDBJ whole genome shotgun (WGS) entry which is preliminary data.</text>
</comment>
<dbReference type="InterPro" id="IPR021270">
    <property type="entry name" value="DUF2849"/>
</dbReference>
<reference evidence="1 2" key="1">
    <citation type="submission" date="2007-10" db="EMBL/GenBank/DDBJ databases">
        <authorList>
            <person name="Wagner-Dobler I."/>
            <person name="Ferriera S."/>
            <person name="Johnson J."/>
            <person name="Kravitz S."/>
            <person name="Beeson K."/>
            <person name="Sutton G."/>
            <person name="Rogers Y.-H."/>
            <person name="Friedman R."/>
            <person name="Frazier M."/>
            <person name="Venter J.C."/>
        </authorList>
    </citation>
    <scope>NUCLEOTIDE SEQUENCE [LARGE SCALE GENOMIC DNA]</scope>
    <source>
        <strain evidence="1 2">DFL-43</strain>
    </source>
</reference>